<dbReference type="PANTHER" id="PTHR43421:SF1">
    <property type="entry name" value="METALLOPROTEASE PMBA"/>
    <property type="match status" value="1"/>
</dbReference>
<proteinExistence type="predicted"/>
<dbReference type="Pfam" id="PF19289">
    <property type="entry name" value="PmbA_TldD_3rd"/>
    <property type="match status" value="1"/>
</dbReference>
<dbReference type="InterPro" id="IPR045570">
    <property type="entry name" value="Metalloprtase-TldD/E_cen_dom"/>
</dbReference>
<dbReference type="Pfam" id="PF19290">
    <property type="entry name" value="PmbA_TldD_2nd"/>
    <property type="match status" value="1"/>
</dbReference>
<dbReference type="Gene3D" id="3.30.2290.10">
    <property type="entry name" value="PmbA/TldD superfamily"/>
    <property type="match status" value="1"/>
</dbReference>
<dbReference type="AlphaFoldDB" id="A0A9Q4PVN7"/>
<dbReference type="Proteomes" id="UP001143747">
    <property type="component" value="Unassembled WGS sequence"/>
</dbReference>
<organism evidence="3 4">
    <name type="scientific">Methanogenium marinum</name>
    <dbReference type="NCBI Taxonomy" id="348610"/>
    <lineage>
        <taxon>Archaea</taxon>
        <taxon>Methanobacteriati</taxon>
        <taxon>Methanobacteriota</taxon>
        <taxon>Stenosarchaea group</taxon>
        <taxon>Methanomicrobia</taxon>
        <taxon>Methanomicrobiales</taxon>
        <taxon>Methanomicrobiaceae</taxon>
        <taxon>Methanogenium</taxon>
    </lineage>
</organism>
<dbReference type="InterPro" id="IPR035068">
    <property type="entry name" value="TldD/PmbA_N"/>
</dbReference>
<dbReference type="GO" id="GO:0006508">
    <property type="term" value="P:proteolysis"/>
    <property type="evidence" value="ECO:0007669"/>
    <property type="project" value="InterPro"/>
</dbReference>
<evidence type="ECO:0000313" key="3">
    <source>
        <dbReference type="EMBL" id="MDE4908215.1"/>
    </source>
</evidence>
<keyword evidence="4" id="KW-1185">Reference proteome</keyword>
<dbReference type="SUPFAM" id="SSF111283">
    <property type="entry name" value="Putative modulator of DNA gyrase, PmbA/TldD"/>
    <property type="match status" value="1"/>
</dbReference>
<feature type="domain" description="Metalloprotease TldD/E central" evidence="2">
    <location>
        <begin position="120"/>
        <end position="207"/>
    </location>
</feature>
<name>A0A9Q4PVN7_9EURY</name>
<dbReference type="InterPro" id="IPR036059">
    <property type="entry name" value="TldD/PmbA_sf"/>
</dbReference>
<accession>A0A9Q4PVN7</accession>
<comment type="caution">
    <text evidence="3">The sequence shown here is derived from an EMBL/GenBank/DDBJ whole genome shotgun (WGS) entry which is preliminary data.</text>
</comment>
<dbReference type="InterPro" id="IPR047657">
    <property type="entry name" value="PmbA"/>
</dbReference>
<feature type="domain" description="Metalloprotease TldD/E C-terminal" evidence="1">
    <location>
        <begin position="221"/>
        <end position="432"/>
    </location>
</feature>
<protein>
    <submittedName>
        <fullName evidence="3">TldD/PmbA family protein</fullName>
    </submittedName>
</protein>
<dbReference type="PANTHER" id="PTHR43421">
    <property type="entry name" value="METALLOPROTEASE PMBA"/>
    <property type="match status" value="1"/>
</dbReference>
<dbReference type="RefSeq" id="WP_274924849.1">
    <property type="nucleotide sequence ID" value="NZ_JAKELO010000002.1"/>
</dbReference>
<dbReference type="InterPro" id="IPR045569">
    <property type="entry name" value="Metalloprtase-TldD/E_C"/>
</dbReference>
<dbReference type="GO" id="GO:0008237">
    <property type="term" value="F:metallopeptidase activity"/>
    <property type="evidence" value="ECO:0007669"/>
    <property type="project" value="InterPro"/>
</dbReference>
<evidence type="ECO:0000313" key="4">
    <source>
        <dbReference type="Proteomes" id="UP001143747"/>
    </source>
</evidence>
<gene>
    <name evidence="3" type="ORF">L0665_06280</name>
</gene>
<dbReference type="GO" id="GO:0005829">
    <property type="term" value="C:cytosol"/>
    <property type="evidence" value="ECO:0007669"/>
    <property type="project" value="TreeGrafter"/>
</dbReference>
<reference evidence="3" key="1">
    <citation type="submission" date="2022-01" db="EMBL/GenBank/DDBJ databases">
        <title>Draft genome of Methanogenium marinum DSM 15558.</title>
        <authorList>
            <person name="Chen S.-C."/>
            <person name="You Y.-T."/>
        </authorList>
    </citation>
    <scope>NUCLEOTIDE SEQUENCE</scope>
    <source>
        <strain evidence="3">DSM 15558</strain>
    </source>
</reference>
<dbReference type="EMBL" id="JAKELO010000002">
    <property type="protein sequence ID" value="MDE4908215.1"/>
    <property type="molecule type" value="Genomic_DNA"/>
</dbReference>
<sequence>MHNVTDYTDLVETVLAKARHEADEAEVYLGVSDHVSLELRRRQVGEAEKTVTWAMAIRTITDGHIGASMTMSPARWEDCLTAAIASGRISDPQAWGGLPEPVTFSRDIDVYDPSLIPDADTASDLITSLCTAAENGEAEIAGGGVSLGRGSSLIANTNGVLYTHDATSASASLEMINGTSTGYEFDHVSHLNDLDTDKVAKEALFQADYWAGAGGIESCASDVVLTPMALSQLVGGILMPALSGRTVHAGRSFLADKKGVPCMDPSLVLYDDPYDGSGATRWDADGVATRRLDFIRDGTVQSFAYDLRTAYRYGETTTGSAVRSGAGGAPAIGVHCLKLDARRDEVREEKAVLANGLIGAHTANTITGDFSVELSNAACIEGGEFGAPIRSAMLSGNLFDMLTDIAGAGEERREIGSMTLPEVRFKNLHIIGTQE</sequence>
<evidence type="ECO:0000259" key="2">
    <source>
        <dbReference type="Pfam" id="PF19290"/>
    </source>
</evidence>
<evidence type="ECO:0000259" key="1">
    <source>
        <dbReference type="Pfam" id="PF19289"/>
    </source>
</evidence>